<dbReference type="EMBL" id="LNYW01000043">
    <property type="protein sequence ID" value="KTD60792.1"/>
    <property type="molecule type" value="Genomic_DNA"/>
</dbReference>
<feature type="region of interest" description="Disordered" evidence="1">
    <location>
        <begin position="231"/>
        <end position="262"/>
    </location>
</feature>
<gene>
    <name evidence="3" type="ORF">Lsha_1509</name>
</gene>
<name>A0A0W0YVA3_9GAMM</name>
<feature type="domain" description="DH" evidence="2">
    <location>
        <begin position="14"/>
        <end position="198"/>
    </location>
</feature>
<proteinExistence type="predicted"/>
<comment type="caution">
    <text evidence="3">The sequence shown here is derived from an EMBL/GenBank/DDBJ whole genome shotgun (WGS) entry which is preliminary data.</text>
</comment>
<dbReference type="PROSITE" id="PS50010">
    <property type="entry name" value="DH_2"/>
    <property type="match status" value="1"/>
</dbReference>
<dbReference type="Pfam" id="PF00621">
    <property type="entry name" value="RhoGEF"/>
    <property type="match status" value="1"/>
</dbReference>
<evidence type="ECO:0000259" key="2">
    <source>
        <dbReference type="PROSITE" id="PS50010"/>
    </source>
</evidence>
<dbReference type="SUPFAM" id="SSF48065">
    <property type="entry name" value="DBL homology domain (DH-domain)"/>
    <property type="match status" value="1"/>
</dbReference>
<organism evidence="3 4">
    <name type="scientific">Legionella shakespearei DSM 23087</name>
    <dbReference type="NCBI Taxonomy" id="1122169"/>
    <lineage>
        <taxon>Bacteria</taxon>
        <taxon>Pseudomonadati</taxon>
        <taxon>Pseudomonadota</taxon>
        <taxon>Gammaproteobacteria</taxon>
        <taxon>Legionellales</taxon>
        <taxon>Legionellaceae</taxon>
        <taxon>Legionella</taxon>
    </lineage>
</organism>
<evidence type="ECO:0000313" key="4">
    <source>
        <dbReference type="Proteomes" id="UP000054600"/>
    </source>
</evidence>
<dbReference type="Proteomes" id="UP000054600">
    <property type="component" value="Unassembled WGS sequence"/>
</dbReference>
<dbReference type="Gene3D" id="1.20.900.10">
    <property type="entry name" value="Dbl homology (DH) domain"/>
    <property type="match status" value="1"/>
</dbReference>
<dbReference type="AlphaFoldDB" id="A0A0W0YVA3"/>
<keyword evidence="4" id="KW-1185">Reference proteome</keyword>
<protein>
    <submittedName>
        <fullName evidence="3">RhoGEF domain protein</fullName>
    </submittedName>
</protein>
<dbReference type="InterPro" id="IPR035899">
    <property type="entry name" value="DBL_dom_sf"/>
</dbReference>
<evidence type="ECO:0000256" key="1">
    <source>
        <dbReference type="SAM" id="MobiDB-lite"/>
    </source>
</evidence>
<dbReference type="OrthoDB" id="5654121at2"/>
<feature type="compositionally biased region" description="Polar residues" evidence="1">
    <location>
        <begin position="244"/>
        <end position="262"/>
    </location>
</feature>
<reference evidence="3 4" key="1">
    <citation type="submission" date="2015-11" db="EMBL/GenBank/DDBJ databases">
        <title>Genomic analysis of 38 Legionella species identifies large and diverse effector repertoires.</title>
        <authorList>
            <person name="Burstein D."/>
            <person name="Amaro F."/>
            <person name="Zusman T."/>
            <person name="Lifshitz Z."/>
            <person name="Cohen O."/>
            <person name="Gilbert J.A."/>
            <person name="Pupko T."/>
            <person name="Shuman H.A."/>
            <person name="Segal G."/>
        </authorList>
    </citation>
    <scope>NUCLEOTIDE SEQUENCE [LARGE SCALE GENOMIC DNA]</scope>
    <source>
        <strain evidence="3 4">ATCC 49655</strain>
    </source>
</reference>
<dbReference type="RefSeq" id="WP_018577535.1">
    <property type="nucleotide sequence ID" value="NZ_KB892404.1"/>
</dbReference>
<dbReference type="PATRIC" id="fig|1122169.6.peg.1737"/>
<sequence length="262" mass="29404">MQSREDLTTVSNEDNNKVISEMITSENTYNEKLGDLGVALTLDVNVGQDVLLLQLREVVFKLKGISDTLLLNAKVAYDPQITSLDAHLLLRVQRVSLLKSFYTEYKEYLKLYDGFMVANKADPERFKTIKGYFTLNSKSFKNLSLDDYLIEPIQRGFRYQLLINEALGRKDGLTEQNLKELNELLGLVKGCMQEVNSSSNLASINKGYQFGDLLLKPVGKSLYSWWYGSSAASDSKTTLEKESSVSASDSDNELASHSPENV</sequence>
<accession>A0A0W0YVA3</accession>
<dbReference type="InterPro" id="IPR000219">
    <property type="entry name" value="DH_dom"/>
</dbReference>
<dbReference type="GO" id="GO:0005085">
    <property type="term" value="F:guanyl-nucleotide exchange factor activity"/>
    <property type="evidence" value="ECO:0007669"/>
    <property type="project" value="InterPro"/>
</dbReference>
<evidence type="ECO:0000313" key="3">
    <source>
        <dbReference type="EMBL" id="KTD60792.1"/>
    </source>
</evidence>
<dbReference type="eggNOG" id="ENOG5031UDG">
    <property type="taxonomic scope" value="Bacteria"/>
</dbReference>